<keyword evidence="2" id="KW-1185">Reference proteome</keyword>
<proteinExistence type="predicted"/>
<dbReference type="Proteomes" id="UP000824533">
    <property type="component" value="Linkage Group LG05"/>
</dbReference>
<accession>A0ACC1DBL6</accession>
<gene>
    <name evidence="1" type="ORF">K1T71_003310</name>
</gene>
<reference evidence="1 2" key="1">
    <citation type="journal article" date="2021" name="Front. Genet.">
        <title>Chromosome-Level Genome Assembly Reveals Significant Gene Expansion in the Toll and IMD Signaling Pathways of Dendrolimus kikuchii.</title>
        <authorList>
            <person name="Zhou J."/>
            <person name="Wu P."/>
            <person name="Xiong Z."/>
            <person name="Liu N."/>
            <person name="Zhao N."/>
            <person name="Ji M."/>
            <person name="Qiu Y."/>
            <person name="Yang B."/>
        </authorList>
    </citation>
    <scope>NUCLEOTIDE SEQUENCE [LARGE SCALE GENOMIC DNA]</scope>
    <source>
        <strain evidence="1">Ann1</strain>
    </source>
</reference>
<name>A0ACC1DBL6_9NEOP</name>
<comment type="caution">
    <text evidence="1">The sequence shown here is derived from an EMBL/GenBank/DDBJ whole genome shotgun (WGS) entry which is preliminary data.</text>
</comment>
<evidence type="ECO:0000313" key="1">
    <source>
        <dbReference type="EMBL" id="KAJ0181225.1"/>
    </source>
</evidence>
<sequence length="363" mass="42578">MFLSFLRKYRNMILASAFFFYIGCFLTLNFLRLDCVNAVSTKATSDSSSTAKYEYVVLIISGPDNEIKRDAIRGSWVKLARNIFTVNNKVLYKWNHTWNSVQMQQEIVKYYFVIGTKNLNQHKMFKLKNEQNKDNDLLLLDNLEDSYKNLSGKMLLALKWIHNNIKELKYLIKCDDDSFVRIDLIVKNLEEYGPEMNAPELVDFITFKKILPPFKGLYWGYFNGQAKVYMTGKWEEKDWFLCDRYLPYALGGGYVISQSIVEYISRNADLLSSYNSEDVSMGVWTAPLNGINRVHDTRFDTEWKSRGCSKDMLVRHKQSPSDMFELYKTLIHTHGEKFCKIENTERFSYFYNWNGLPSQCCKA</sequence>
<evidence type="ECO:0000313" key="2">
    <source>
        <dbReference type="Proteomes" id="UP000824533"/>
    </source>
</evidence>
<protein>
    <submittedName>
        <fullName evidence="1">Uncharacterized protein</fullName>
    </submittedName>
</protein>
<organism evidence="1 2">
    <name type="scientific">Dendrolimus kikuchii</name>
    <dbReference type="NCBI Taxonomy" id="765133"/>
    <lineage>
        <taxon>Eukaryota</taxon>
        <taxon>Metazoa</taxon>
        <taxon>Ecdysozoa</taxon>
        <taxon>Arthropoda</taxon>
        <taxon>Hexapoda</taxon>
        <taxon>Insecta</taxon>
        <taxon>Pterygota</taxon>
        <taxon>Neoptera</taxon>
        <taxon>Endopterygota</taxon>
        <taxon>Lepidoptera</taxon>
        <taxon>Glossata</taxon>
        <taxon>Ditrysia</taxon>
        <taxon>Bombycoidea</taxon>
        <taxon>Lasiocampidae</taxon>
        <taxon>Dendrolimus</taxon>
    </lineage>
</organism>
<dbReference type="EMBL" id="CM034391">
    <property type="protein sequence ID" value="KAJ0181225.1"/>
    <property type="molecule type" value="Genomic_DNA"/>
</dbReference>